<evidence type="ECO:0000256" key="4">
    <source>
        <dbReference type="ARBA" id="ARBA00022475"/>
    </source>
</evidence>
<feature type="domain" description="Penicillin-binding protein transpeptidase" evidence="13">
    <location>
        <begin position="369"/>
        <end position="695"/>
    </location>
</feature>
<keyword evidence="12" id="KW-0732">Signal</keyword>
<keyword evidence="9" id="KW-0472">Membrane</keyword>
<reference evidence="16 17" key="1">
    <citation type="submission" date="2018-08" db="EMBL/GenBank/DDBJ databases">
        <title>Genomic Encyclopedia of Type Strains, Phase IV (KMG-IV): sequencing the most valuable type-strain genomes for metagenomic binning, comparative biology and taxonomic classification.</title>
        <authorList>
            <person name="Goeker M."/>
        </authorList>
    </citation>
    <scope>NUCLEOTIDE SEQUENCE [LARGE SCALE GENOMIC DNA]</scope>
    <source>
        <strain evidence="16 17">DSM 23923</strain>
    </source>
</reference>
<keyword evidence="6" id="KW-0133">Cell shape</keyword>
<keyword evidence="10" id="KW-0961">Cell wall biogenesis/degradation</keyword>
<keyword evidence="8" id="KW-1133">Transmembrane helix</keyword>
<dbReference type="InterPro" id="IPR005311">
    <property type="entry name" value="PBP_dimer"/>
</dbReference>
<dbReference type="InterPro" id="IPR007887">
    <property type="entry name" value="MecA_N"/>
</dbReference>
<evidence type="ECO:0000256" key="1">
    <source>
        <dbReference type="ARBA" id="ARBA00004167"/>
    </source>
</evidence>
<dbReference type="InterPro" id="IPR012338">
    <property type="entry name" value="Beta-lactam/transpept-like"/>
</dbReference>
<evidence type="ECO:0000256" key="2">
    <source>
        <dbReference type="ARBA" id="ARBA00004236"/>
    </source>
</evidence>
<feature type="compositionally biased region" description="Low complexity" evidence="11">
    <location>
        <begin position="720"/>
        <end position="732"/>
    </location>
</feature>
<evidence type="ECO:0000313" key="17">
    <source>
        <dbReference type="Proteomes" id="UP000256388"/>
    </source>
</evidence>
<sequence>MEKRQMKIRKSLFFVLIISLLLPSCGQKAPEELPTPQSQVTTVPDVDGLAQSFLSAWQAKNYKSMYEMLSSSAKKSFSLEDFTAYYEETASNATLQSVDTEVLSTTLNPESAIAKFKVTYNTSLFGSFDREMDMPFSWENDSWLVNWNSGLIMPELGGGSHLSLEVLANDRGAIYDRNGEPIADETTAWSLAIIPNQIEEGKEGQLLNILSELTGKTPESIQASYEDLRLTDWYVAVGEASDTDVQANWDTLVSLGGLQMSKYQTRYYYDGGIAPQAIGYVLSIPTDEVEAYKEKGYQGDEYVGQAGLEKYAEEALAGKPAANLYVVDSNNQVISKLNQADSRLAENITTTLDKNLQIQAQNAIMGFKGAVVVMEVDTGRILAMASSPSLDTNLFDPNNTNSSALLNDLLNDGDQRLLNRVTQGTYPAGSVFKIIDMAAALESDLYTPDTTYYCGSYFEELQGEKFKDWTVDHDLPASGTLTLTQGLIRSCNPWFYHIGLDLFRQKGATYISDMARGFGLGSATGIDQVAEDTGQIVDPSTDGDAVQQGIGQGDMLVTPLQVVRYTAAIANGGTLYRPQLVERITTTAGVDVSTLSPEATGTLPISQETLEAIQTAMRGVVSSRIGTARDALSGLAIPTYGKTGTAQNPMGDSHAWFTGYTDENREDLPDIAVTVIAENAGEGSEIAAPIFRRMIETYFYGEPKKLFDWEVKLNVTKTPTEEFTLTPTEGGEQQSTPAPAG</sequence>
<evidence type="ECO:0000259" key="13">
    <source>
        <dbReference type="Pfam" id="PF00905"/>
    </source>
</evidence>
<dbReference type="EMBL" id="QUMS01000006">
    <property type="protein sequence ID" value="REG04648.1"/>
    <property type="molecule type" value="Genomic_DNA"/>
</dbReference>
<evidence type="ECO:0000256" key="11">
    <source>
        <dbReference type="SAM" id="MobiDB-lite"/>
    </source>
</evidence>
<evidence type="ECO:0000256" key="9">
    <source>
        <dbReference type="ARBA" id="ARBA00023136"/>
    </source>
</evidence>
<dbReference type="Gene3D" id="3.10.450.100">
    <property type="entry name" value="NTF2-like, domain 1"/>
    <property type="match status" value="1"/>
</dbReference>
<feature type="domain" description="Penicillin-binding protein dimerisation" evidence="14">
    <location>
        <begin position="170"/>
        <end position="336"/>
    </location>
</feature>
<dbReference type="GO" id="GO:0008658">
    <property type="term" value="F:penicillin binding"/>
    <property type="evidence" value="ECO:0007669"/>
    <property type="project" value="InterPro"/>
</dbReference>
<evidence type="ECO:0000256" key="6">
    <source>
        <dbReference type="ARBA" id="ARBA00022960"/>
    </source>
</evidence>
<dbReference type="PANTHER" id="PTHR30627:SF2">
    <property type="entry name" value="PEPTIDOGLYCAN D,D-TRANSPEPTIDASE MRDA"/>
    <property type="match status" value="1"/>
</dbReference>
<dbReference type="InterPro" id="IPR050515">
    <property type="entry name" value="Beta-lactam/transpept"/>
</dbReference>
<keyword evidence="4" id="KW-1003">Cell membrane</keyword>
<keyword evidence="5" id="KW-0812">Transmembrane</keyword>
<dbReference type="InterPro" id="IPR036138">
    <property type="entry name" value="PBP_dimer_sf"/>
</dbReference>
<evidence type="ECO:0000256" key="10">
    <source>
        <dbReference type="ARBA" id="ARBA00023316"/>
    </source>
</evidence>
<evidence type="ECO:0000256" key="5">
    <source>
        <dbReference type="ARBA" id="ARBA00022692"/>
    </source>
</evidence>
<organism evidence="16 17">
    <name type="scientific">Pelolinea submarina</name>
    <dbReference type="NCBI Taxonomy" id="913107"/>
    <lineage>
        <taxon>Bacteria</taxon>
        <taxon>Bacillati</taxon>
        <taxon>Chloroflexota</taxon>
        <taxon>Anaerolineae</taxon>
        <taxon>Anaerolineales</taxon>
        <taxon>Anaerolineaceae</taxon>
        <taxon>Pelolinea</taxon>
    </lineage>
</organism>
<dbReference type="SUPFAM" id="SSF56601">
    <property type="entry name" value="beta-lactamase/transpeptidase-like"/>
    <property type="match status" value="1"/>
</dbReference>
<evidence type="ECO:0000256" key="7">
    <source>
        <dbReference type="ARBA" id="ARBA00022984"/>
    </source>
</evidence>
<dbReference type="InterPro" id="IPR001460">
    <property type="entry name" value="PCN-bd_Tpept"/>
</dbReference>
<dbReference type="Gene3D" id="3.90.1310.10">
    <property type="entry name" value="Penicillin-binding protein 2a (Domain 2)"/>
    <property type="match status" value="1"/>
</dbReference>
<feature type="domain" description="NTF2-like N-terminal transpeptidase" evidence="15">
    <location>
        <begin position="50"/>
        <end position="158"/>
    </location>
</feature>
<gene>
    <name evidence="16" type="ORF">DFR64_2996</name>
</gene>
<keyword evidence="7" id="KW-0573">Peptidoglycan synthesis</keyword>
<dbReference type="Pfam" id="PF05223">
    <property type="entry name" value="MecA_N"/>
    <property type="match status" value="1"/>
</dbReference>
<feature type="chain" id="PRO_5030063573" evidence="12">
    <location>
        <begin position="30"/>
        <end position="741"/>
    </location>
</feature>
<dbReference type="GO" id="GO:0071555">
    <property type="term" value="P:cell wall organization"/>
    <property type="evidence" value="ECO:0007669"/>
    <property type="project" value="UniProtKB-KW"/>
</dbReference>
<evidence type="ECO:0000256" key="12">
    <source>
        <dbReference type="SAM" id="SignalP"/>
    </source>
</evidence>
<dbReference type="GO" id="GO:0005886">
    <property type="term" value="C:plasma membrane"/>
    <property type="evidence" value="ECO:0007669"/>
    <property type="project" value="UniProtKB-SubCell"/>
</dbReference>
<evidence type="ECO:0000259" key="15">
    <source>
        <dbReference type="Pfam" id="PF05223"/>
    </source>
</evidence>
<dbReference type="GO" id="GO:0009252">
    <property type="term" value="P:peptidoglycan biosynthetic process"/>
    <property type="evidence" value="ECO:0007669"/>
    <property type="project" value="UniProtKB-KW"/>
</dbReference>
<dbReference type="Proteomes" id="UP000256388">
    <property type="component" value="Unassembled WGS sequence"/>
</dbReference>
<dbReference type="SUPFAM" id="SSF54427">
    <property type="entry name" value="NTF2-like"/>
    <property type="match status" value="1"/>
</dbReference>
<evidence type="ECO:0000256" key="3">
    <source>
        <dbReference type="ARBA" id="ARBA00007171"/>
    </source>
</evidence>
<evidence type="ECO:0000256" key="8">
    <source>
        <dbReference type="ARBA" id="ARBA00022989"/>
    </source>
</evidence>
<proteinExistence type="inferred from homology"/>
<feature type="signal peptide" evidence="12">
    <location>
        <begin position="1"/>
        <end position="29"/>
    </location>
</feature>
<evidence type="ECO:0000259" key="14">
    <source>
        <dbReference type="Pfam" id="PF03717"/>
    </source>
</evidence>
<accession>A0A347ZPV6</accession>
<dbReference type="Pfam" id="PF03717">
    <property type="entry name" value="PBP_dimer"/>
    <property type="match status" value="1"/>
</dbReference>
<comment type="subcellular location">
    <subcellularLocation>
        <location evidence="2">Cell membrane</location>
    </subcellularLocation>
    <subcellularLocation>
        <location evidence="1">Membrane</location>
        <topology evidence="1">Single-pass membrane protein</topology>
    </subcellularLocation>
</comment>
<dbReference type="GO" id="GO:0046677">
    <property type="term" value="P:response to antibiotic"/>
    <property type="evidence" value="ECO:0007669"/>
    <property type="project" value="InterPro"/>
</dbReference>
<dbReference type="InterPro" id="IPR032710">
    <property type="entry name" value="NTF2-like_dom_sf"/>
</dbReference>
<dbReference type="AlphaFoldDB" id="A0A347ZPV6"/>
<dbReference type="PANTHER" id="PTHR30627">
    <property type="entry name" value="PEPTIDOGLYCAN D,D-TRANSPEPTIDASE"/>
    <property type="match status" value="1"/>
</dbReference>
<protein>
    <submittedName>
        <fullName evidence="16">Penicillin-binding protein 2</fullName>
    </submittedName>
</protein>
<evidence type="ECO:0000313" key="16">
    <source>
        <dbReference type="EMBL" id="REG04648.1"/>
    </source>
</evidence>
<dbReference type="Gene3D" id="3.40.710.10">
    <property type="entry name" value="DD-peptidase/beta-lactamase superfamily"/>
    <property type="match status" value="1"/>
</dbReference>
<dbReference type="Gene3D" id="3.30.1390.30">
    <property type="entry name" value="Penicillin-binding protein 2a, domain 3"/>
    <property type="match status" value="1"/>
</dbReference>
<keyword evidence="17" id="KW-1185">Reference proteome</keyword>
<dbReference type="GO" id="GO:0008360">
    <property type="term" value="P:regulation of cell shape"/>
    <property type="evidence" value="ECO:0007669"/>
    <property type="project" value="UniProtKB-KW"/>
</dbReference>
<dbReference type="SUPFAM" id="SSF56519">
    <property type="entry name" value="Penicillin binding protein dimerisation domain"/>
    <property type="match status" value="1"/>
</dbReference>
<dbReference type="GO" id="GO:0071972">
    <property type="term" value="F:peptidoglycan L,D-transpeptidase activity"/>
    <property type="evidence" value="ECO:0007669"/>
    <property type="project" value="TreeGrafter"/>
</dbReference>
<name>A0A347ZPV6_9CHLR</name>
<feature type="region of interest" description="Disordered" evidence="11">
    <location>
        <begin position="720"/>
        <end position="741"/>
    </location>
</feature>
<comment type="similarity">
    <text evidence="3">Belongs to the transpeptidase family.</text>
</comment>
<comment type="caution">
    <text evidence="16">The sequence shown here is derived from an EMBL/GenBank/DDBJ whole genome shotgun (WGS) entry which is preliminary data.</text>
</comment>
<dbReference type="Pfam" id="PF00905">
    <property type="entry name" value="Transpeptidase"/>
    <property type="match status" value="1"/>
</dbReference>